<gene>
    <name evidence="2" type="ORF">BSAL_32155</name>
</gene>
<name>A0A0S4JJ03_BODSA</name>
<evidence type="ECO:0000313" key="3">
    <source>
        <dbReference type="Proteomes" id="UP000051952"/>
    </source>
</evidence>
<evidence type="ECO:0000313" key="2">
    <source>
        <dbReference type="EMBL" id="CUG91451.1"/>
    </source>
</evidence>
<evidence type="ECO:0000256" key="1">
    <source>
        <dbReference type="SAM" id="Phobius"/>
    </source>
</evidence>
<protein>
    <submittedName>
        <fullName evidence="2">Transmembrane protein, putative</fullName>
    </submittedName>
</protein>
<organism evidence="2 3">
    <name type="scientific">Bodo saltans</name>
    <name type="common">Flagellated protozoan</name>
    <dbReference type="NCBI Taxonomy" id="75058"/>
    <lineage>
        <taxon>Eukaryota</taxon>
        <taxon>Discoba</taxon>
        <taxon>Euglenozoa</taxon>
        <taxon>Kinetoplastea</taxon>
        <taxon>Metakinetoplastina</taxon>
        <taxon>Eubodonida</taxon>
        <taxon>Bodonidae</taxon>
        <taxon>Bodo</taxon>
    </lineage>
</organism>
<keyword evidence="1 2" id="KW-0812">Transmembrane</keyword>
<reference evidence="3" key="1">
    <citation type="submission" date="2015-09" db="EMBL/GenBank/DDBJ databases">
        <authorList>
            <consortium name="Pathogen Informatics"/>
        </authorList>
    </citation>
    <scope>NUCLEOTIDE SEQUENCE [LARGE SCALE GENOMIC DNA]</scope>
    <source>
        <strain evidence="3">Lake Konstanz</strain>
    </source>
</reference>
<proteinExistence type="predicted"/>
<sequence length="145" mass="15359">MLFAFFFAEQGLMPVEVHSCLGVATRSDEREDVPCIAARGGATTVAAPVAAASHAEGISSPCATAGDAAVPLRSSSDVIADRRTHTTSLVTIADMDSEETTNRPKHVVVPLGQRCVQCVRAFVSICISMLVGFYLGHLVLYAKKH</sequence>
<dbReference type="VEuPathDB" id="TriTrypDB:BSAL_32155"/>
<keyword evidence="1" id="KW-1133">Transmembrane helix</keyword>
<dbReference type="AlphaFoldDB" id="A0A0S4JJ03"/>
<dbReference type="Proteomes" id="UP000051952">
    <property type="component" value="Unassembled WGS sequence"/>
</dbReference>
<feature type="transmembrane region" description="Helical" evidence="1">
    <location>
        <begin position="121"/>
        <end position="142"/>
    </location>
</feature>
<dbReference type="EMBL" id="CYKH01001926">
    <property type="protein sequence ID" value="CUG91451.1"/>
    <property type="molecule type" value="Genomic_DNA"/>
</dbReference>
<accession>A0A0S4JJ03</accession>
<keyword evidence="3" id="KW-1185">Reference proteome</keyword>
<keyword evidence="1" id="KW-0472">Membrane</keyword>